<protein>
    <submittedName>
        <fullName evidence="1">Uncharacterized protein</fullName>
    </submittedName>
</protein>
<gene>
    <name evidence="1" type="ORF">F2P81_017170</name>
</gene>
<name>A0A6A4SCW6_SCOMX</name>
<dbReference type="AlphaFoldDB" id="A0A6A4SCW6"/>
<evidence type="ECO:0000313" key="1">
    <source>
        <dbReference type="EMBL" id="KAF0030439.1"/>
    </source>
</evidence>
<organism evidence="1 2">
    <name type="scientific">Scophthalmus maximus</name>
    <name type="common">Turbot</name>
    <name type="synonym">Psetta maxima</name>
    <dbReference type="NCBI Taxonomy" id="52904"/>
    <lineage>
        <taxon>Eukaryota</taxon>
        <taxon>Metazoa</taxon>
        <taxon>Chordata</taxon>
        <taxon>Craniata</taxon>
        <taxon>Vertebrata</taxon>
        <taxon>Euteleostomi</taxon>
        <taxon>Actinopterygii</taxon>
        <taxon>Neopterygii</taxon>
        <taxon>Teleostei</taxon>
        <taxon>Neoteleostei</taxon>
        <taxon>Acanthomorphata</taxon>
        <taxon>Carangaria</taxon>
        <taxon>Pleuronectiformes</taxon>
        <taxon>Pleuronectoidei</taxon>
        <taxon>Scophthalmidae</taxon>
        <taxon>Scophthalmus</taxon>
    </lineage>
</organism>
<dbReference type="EMBL" id="VEVO01000015">
    <property type="protein sequence ID" value="KAF0030439.1"/>
    <property type="molecule type" value="Genomic_DNA"/>
</dbReference>
<accession>A0A6A4SCW6</accession>
<sequence>MAAELRDRRITGGSAAGDRDAIRDGQLTKLQSVNKLRLFTAECAASPQVILLYSWAAGKSSWLPVSTPVERITLIQGDTCLETFSFGPVPWMPQ</sequence>
<proteinExistence type="predicted"/>
<reference evidence="1 2" key="1">
    <citation type="submission" date="2019-06" db="EMBL/GenBank/DDBJ databases">
        <title>Draft genomes of female and male turbot (Scophthalmus maximus).</title>
        <authorList>
            <person name="Xu H."/>
            <person name="Xu X.-W."/>
            <person name="Shao C."/>
            <person name="Chen S."/>
        </authorList>
    </citation>
    <scope>NUCLEOTIDE SEQUENCE [LARGE SCALE GENOMIC DNA]</scope>
    <source>
        <strain evidence="1">Ysfricsl-2016a</strain>
        <tissue evidence="1">Blood</tissue>
    </source>
</reference>
<dbReference type="Proteomes" id="UP000438429">
    <property type="component" value="Unassembled WGS sequence"/>
</dbReference>
<comment type="caution">
    <text evidence="1">The sequence shown here is derived from an EMBL/GenBank/DDBJ whole genome shotgun (WGS) entry which is preliminary data.</text>
</comment>
<evidence type="ECO:0000313" key="2">
    <source>
        <dbReference type="Proteomes" id="UP000438429"/>
    </source>
</evidence>